<feature type="domain" description="Methyltransferase type 11" evidence="1">
    <location>
        <begin position="28"/>
        <end position="106"/>
    </location>
</feature>
<accession>A0A2S6IES7</accession>
<gene>
    <name evidence="2" type="ORF">CLV92_113132</name>
</gene>
<dbReference type="GO" id="GO:0032259">
    <property type="term" value="P:methylation"/>
    <property type="evidence" value="ECO:0007669"/>
    <property type="project" value="UniProtKB-KW"/>
</dbReference>
<keyword evidence="3" id="KW-1185">Reference proteome</keyword>
<dbReference type="GO" id="GO:0008757">
    <property type="term" value="F:S-adenosylmethionine-dependent methyltransferase activity"/>
    <property type="evidence" value="ECO:0007669"/>
    <property type="project" value="InterPro"/>
</dbReference>
<keyword evidence="2" id="KW-0489">Methyltransferase</keyword>
<sequence length="242" mass="26328">MGYAVLRQPDPRIAARVHAALGESQTVLNVGAGAGSYEPADRYVLAVEPSAAMRAQRPAGAAPALDATAERLLFDDNSFDAAMATMTIHQWGDVEQGLREIRRVSRGPVVILTMDTAVLQQFWLVDYFPEVIALDHARYPSIEQVRDNLARGSAEVRVDVVPMPIDCTDGFGEAFYARPEAYLRPQVRAAMSGFGLADPGAVQRGLERLEADLADGAWDHAHGRLRDQAEHHGALRLITATT</sequence>
<name>A0A2S6IES7_9ACTN</name>
<organism evidence="2 3">
    <name type="scientific">Kineococcus xinjiangensis</name>
    <dbReference type="NCBI Taxonomy" id="512762"/>
    <lineage>
        <taxon>Bacteria</taxon>
        <taxon>Bacillati</taxon>
        <taxon>Actinomycetota</taxon>
        <taxon>Actinomycetes</taxon>
        <taxon>Kineosporiales</taxon>
        <taxon>Kineosporiaceae</taxon>
        <taxon>Kineococcus</taxon>
    </lineage>
</organism>
<dbReference type="EMBL" id="PTJD01000013">
    <property type="protein sequence ID" value="PPK92703.1"/>
    <property type="molecule type" value="Genomic_DNA"/>
</dbReference>
<evidence type="ECO:0000313" key="3">
    <source>
        <dbReference type="Proteomes" id="UP000239485"/>
    </source>
</evidence>
<dbReference type="Proteomes" id="UP000239485">
    <property type="component" value="Unassembled WGS sequence"/>
</dbReference>
<evidence type="ECO:0000313" key="2">
    <source>
        <dbReference type="EMBL" id="PPK92703.1"/>
    </source>
</evidence>
<dbReference type="RefSeq" id="WP_211291206.1">
    <property type="nucleotide sequence ID" value="NZ_PTJD01000013.1"/>
</dbReference>
<comment type="caution">
    <text evidence="2">The sequence shown here is derived from an EMBL/GenBank/DDBJ whole genome shotgun (WGS) entry which is preliminary data.</text>
</comment>
<dbReference type="InterPro" id="IPR029063">
    <property type="entry name" value="SAM-dependent_MTases_sf"/>
</dbReference>
<reference evidence="2 3" key="1">
    <citation type="submission" date="2018-02" db="EMBL/GenBank/DDBJ databases">
        <title>Genomic Encyclopedia of Archaeal and Bacterial Type Strains, Phase II (KMG-II): from individual species to whole genera.</title>
        <authorList>
            <person name="Goeker M."/>
        </authorList>
    </citation>
    <scope>NUCLEOTIDE SEQUENCE [LARGE SCALE GENOMIC DNA]</scope>
    <source>
        <strain evidence="2 3">DSM 22857</strain>
    </source>
</reference>
<dbReference type="InterPro" id="IPR013216">
    <property type="entry name" value="Methyltransf_11"/>
</dbReference>
<dbReference type="AlphaFoldDB" id="A0A2S6IES7"/>
<keyword evidence="2" id="KW-0808">Transferase</keyword>
<proteinExistence type="predicted"/>
<dbReference type="Gene3D" id="3.40.50.150">
    <property type="entry name" value="Vaccinia Virus protein VP39"/>
    <property type="match status" value="1"/>
</dbReference>
<dbReference type="Pfam" id="PF08241">
    <property type="entry name" value="Methyltransf_11"/>
    <property type="match status" value="1"/>
</dbReference>
<protein>
    <submittedName>
        <fullName evidence="2">Methyltransferase family protein</fullName>
    </submittedName>
</protein>
<evidence type="ECO:0000259" key="1">
    <source>
        <dbReference type="Pfam" id="PF08241"/>
    </source>
</evidence>
<dbReference type="SUPFAM" id="SSF53335">
    <property type="entry name" value="S-adenosyl-L-methionine-dependent methyltransferases"/>
    <property type="match status" value="1"/>
</dbReference>